<feature type="compositionally biased region" description="Polar residues" evidence="1">
    <location>
        <begin position="52"/>
        <end position="71"/>
    </location>
</feature>
<accession>A0A1W1WPD1</accession>
<feature type="region of interest" description="Disordered" evidence="1">
    <location>
        <begin position="50"/>
        <end position="71"/>
    </location>
</feature>
<gene>
    <name evidence="2" type="ORF">SAMN00768000_3706</name>
</gene>
<reference evidence="3" key="1">
    <citation type="submission" date="2017-04" db="EMBL/GenBank/DDBJ databases">
        <authorList>
            <person name="Varghese N."/>
            <person name="Submissions S."/>
        </authorList>
    </citation>
    <scope>NUCLEOTIDE SEQUENCE [LARGE SCALE GENOMIC DNA]</scope>
    <source>
        <strain evidence="3">DSM 9293</strain>
    </source>
</reference>
<evidence type="ECO:0000313" key="2">
    <source>
        <dbReference type="EMBL" id="SMC08167.1"/>
    </source>
</evidence>
<evidence type="ECO:0000313" key="3">
    <source>
        <dbReference type="Proteomes" id="UP000192660"/>
    </source>
</evidence>
<name>A0A1W1WPD1_SULTA</name>
<proteinExistence type="predicted"/>
<sequence>MVYRARLTLTIVAVLVLGAVISVILWHRSHTSLDSLHAVTTLHTTPHHAAGLSNTTAASRPTPSSNRSVSSLPAWQIPRNTAFAPLLAAESQVSQYGTHWLSAQHIVPSSVSASWTVTNLQSFWHLHGVTLLHQFRDIPPMTSRDLYNGLIDAIWATRWALGNHPTMVWSVLGPPPPSTQPTSWGSAWALTQQHVVQQHMHVLRGTITLDTGNIHAFPFSFRPIILRSHNAIPPVKGQILVPVTVTRQIQVGHHAPYTQTVNGEIILEWVQPAQTQGQWTIASTLFPHYPLQIPPTFAAPQGGQSS</sequence>
<dbReference type="EMBL" id="FWWY01000002">
    <property type="protein sequence ID" value="SMC08167.1"/>
    <property type="molecule type" value="Genomic_DNA"/>
</dbReference>
<organism evidence="2 3">
    <name type="scientific">Sulfobacillus thermosulfidooxidans (strain DSM 9293 / VKM B-1269 / AT-1)</name>
    <dbReference type="NCBI Taxonomy" id="929705"/>
    <lineage>
        <taxon>Bacteria</taxon>
        <taxon>Bacillati</taxon>
        <taxon>Bacillota</taxon>
        <taxon>Clostridia</taxon>
        <taxon>Eubacteriales</taxon>
        <taxon>Clostridiales Family XVII. Incertae Sedis</taxon>
        <taxon>Sulfobacillus</taxon>
    </lineage>
</organism>
<protein>
    <submittedName>
        <fullName evidence="2">Uncharacterized protein</fullName>
    </submittedName>
</protein>
<dbReference type="AlphaFoldDB" id="A0A1W1WPD1"/>
<keyword evidence="3" id="KW-1185">Reference proteome</keyword>
<dbReference type="RefSeq" id="WP_084662241.1">
    <property type="nucleotide sequence ID" value="NZ_FWWY01000002.1"/>
</dbReference>
<dbReference type="Proteomes" id="UP000192660">
    <property type="component" value="Unassembled WGS sequence"/>
</dbReference>
<evidence type="ECO:0000256" key="1">
    <source>
        <dbReference type="SAM" id="MobiDB-lite"/>
    </source>
</evidence>